<organism evidence="5 6">
    <name type="scientific">Umbra pygmaea</name>
    <name type="common">Eastern mudminnow</name>
    <dbReference type="NCBI Taxonomy" id="75934"/>
    <lineage>
        <taxon>Eukaryota</taxon>
        <taxon>Metazoa</taxon>
        <taxon>Chordata</taxon>
        <taxon>Craniata</taxon>
        <taxon>Vertebrata</taxon>
        <taxon>Euteleostomi</taxon>
        <taxon>Actinopterygii</taxon>
        <taxon>Neopterygii</taxon>
        <taxon>Teleostei</taxon>
        <taxon>Protacanthopterygii</taxon>
        <taxon>Esociformes</taxon>
        <taxon>Umbridae</taxon>
        <taxon>Umbra</taxon>
    </lineage>
</organism>
<keyword evidence="1" id="KW-0677">Repeat</keyword>
<dbReference type="InterPro" id="IPR050498">
    <property type="entry name" value="Ycf3"/>
</dbReference>
<dbReference type="Pfam" id="PF13432">
    <property type="entry name" value="TPR_16"/>
    <property type="match status" value="2"/>
</dbReference>
<feature type="region of interest" description="Disordered" evidence="4">
    <location>
        <begin position="172"/>
        <end position="283"/>
    </location>
</feature>
<keyword evidence="2 3" id="KW-0802">TPR repeat</keyword>
<comment type="caution">
    <text evidence="5">The sequence shown here is derived from an EMBL/GenBank/DDBJ whole genome shotgun (WGS) entry which is preliminary data.</text>
</comment>
<feature type="region of interest" description="Disordered" evidence="4">
    <location>
        <begin position="372"/>
        <end position="423"/>
    </location>
</feature>
<proteinExistence type="predicted"/>
<feature type="repeat" description="TPR" evidence="3">
    <location>
        <begin position="1640"/>
        <end position="1673"/>
    </location>
</feature>
<name>A0ABD0WBF8_UMBPY</name>
<feature type="repeat" description="TPR" evidence="3">
    <location>
        <begin position="1501"/>
        <end position="1534"/>
    </location>
</feature>
<feature type="compositionally biased region" description="Polar residues" evidence="4">
    <location>
        <begin position="269"/>
        <end position="283"/>
    </location>
</feature>
<evidence type="ECO:0000313" key="5">
    <source>
        <dbReference type="EMBL" id="KAL0968964.1"/>
    </source>
</evidence>
<dbReference type="Proteomes" id="UP001557470">
    <property type="component" value="Unassembled WGS sequence"/>
</dbReference>
<sequence>MLRNKKILSHSEELKLKKELEALGKEAQHDFLQKKQLLKTPHTTTCTLAKQPDSVCTLESLELTEEAQEKPCGKSGLAQNSTSLMSAGSVISLHTDPLISPSAFLPESALKPDIKMHSELSTSHRLAHIKGICEKRNAINAIESVHMVLCPQGQKSAPKPAIAQLAGTAKVVSMSVRPQPPSKPRSERPAAGTRTFTHKSTNESEQVSPSENKEAERRNQRSNVHGRPLTSESTDKNREDLGSGQSHESIPRKVKRKKRGERKDGFTETGRTSTDVKSSKSQRSIVVPGHVRIVKSTSELLDEAQNIVGAVGAEAPEERDPEQSEPMAMCFGGAGGGMVDEIIASVQRRYSDVPPTSDQLMTEVMMPILEESYNADNKEEKKEASKSDTSKKKEVIRQKSPLPQRTMLVKKETPDSPRPVEHPKVTSGLYKMTHSADSESMASGFPQKVADTDVMTAQGVAISPAERPKRLSLQNKTIQDLSLLATWTPKAHAHDHKTIHHLCTAPVSQALPLELQLASRVCHTFSFLTAPPQFHQQRAALQHIAAQSDRHSIVNEGVPCVELTSGNDCVTHLPPQTRDSLADWQRIAEYYVEKPRILLSGQASSLCSSELKMFWHPAPPKFSWSPTFIKHKLFPKYQGTQNRLSREELHGDERDLLESACKPTEMETTNLVESVLSRKFQSMVDLKENKQSPQPSMEKGHLKRPVSAPHLHPEPDAFQKVPCDFTAITKELEAVRQQLSFTQATPTIQFEAHQHHNAPLAVRTAEQLTPVFSYGQLQPKKDRCRVLLGQALRRGRVSHSRKRASKDRKKLSRAELAYVREKLQEPPRALTRSESVCQRLPINLPTEKPRPPLPRCPSLPLVLDFEGFAADRGGIPHTLPPREWVTDIWDSWFDGLFLPEKSSSAAKKVLEFSDKVPGGVQNWAPEGQRKPREKDFTLDEILALDSVDLSLNLDQGLTAKDLEGEVAKLNQAIAQQDNPSAFDLCRRGALQKKMGWLHKALEDLNASIALEPYLLDAYWHRHSIYLLRKDQSSALDDLNFIIKHNKKHADAFKSKAEMYRLRGHTILAVINYTQAIKCRPEDDDSYFRRAQMYEKRGEVILAMEDYAKTFSINPQRTDALIIHGLHYFNNSNWTLALADFTLLLQHQPGNHIGRTYRGRIYVKLGQYQEAIDDFSLAIHLDPNSWLAFYHRGCLLRKIMPDTALRDLSTSVLINDSQENLRAFLHRGLLYTERRLWQQAVLDFEAVIKLDRTLALAHVNLGLIYMLKMGQNYEAIRMFSNALSVEPTYIRVYICRAQAYHNVNDLKRALKDLTRAMHMKPDAHQLYIMRGQYLCDMEQFDLARFCIRYAVEMNKALGISSIQQAAVQSFLGNVDQAIACLETATISQPSHHILILLGKTQMKAGRFMEAVESFAKALTLLSPNKANLSSVPEAAEVFYLTGLCYMALTCLLQALEAFNSAVKINPEFADAYHQRGLCRMRLQQSKSVQDFNRALSINPNLFQVYLSRAAFYGAKGRYSKAILNCNEAIKIQPMSIRAYLYKGALRVYLKAYKAAVEDLTAALRIDKTCSFAHYNRGVCYQHLKEYELALRDYGIVLLLPSKKEIGLKVLINRALLYADLSDHHNALQDFKAASLKSPEDANIFHALGVYYHRLGQLQESVKAYSHAVQLRPFCIDAYVGRGNAFMDYGHAQATKQAQRDFLSALHLNPLCSSARICLAYNFQVSGFFQKAWRQCTVAAEIDPRCWKAFEGRAVVNLQMGNTYAAFQDINTALKNPWC</sequence>
<dbReference type="Gene3D" id="1.25.40.10">
    <property type="entry name" value="Tetratricopeptide repeat domain"/>
    <property type="match status" value="8"/>
</dbReference>
<dbReference type="SMART" id="SM00028">
    <property type="entry name" value="TPR"/>
    <property type="match status" value="20"/>
</dbReference>
<feature type="repeat" description="TPR" evidence="3">
    <location>
        <begin position="1390"/>
        <end position="1423"/>
    </location>
</feature>
<evidence type="ECO:0000256" key="3">
    <source>
        <dbReference type="PROSITE-ProRule" id="PRU00339"/>
    </source>
</evidence>
<feature type="repeat" description="TPR" evidence="3">
    <location>
        <begin position="1151"/>
        <end position="1184"/>
    </location>
</feature>
<dbReference type="Pfam" id="PF07719">
    <property type="entry name" value="TPR_2"/>
    <property type="match status" value="1"/>
</dbReference>
<feature type="repeat" description="TPR" evidence="3">
    <location>
        <begin position="1289"/>
        <end position="1322"/>
    </location>
</feature>
<dbReference type="PANTHER" id="PTHR44858:SF1">
    <property type="entry name" value="UDP-N-ACETYLGLUCOSAMINE--PEPTIDE N-ACETYLGLUCOSAMINYLTRANSFERASE SPINDLY-RELATED"/>
    <property type="match status" value="1"/>
</dbReference>
<dbReference type="InterPro" id="IPR013105">
    <property type="entry name" value="TPR_2"/>
</dbReference>
<feature type="compositionally biased region" description="Basic and acidic residues" evidence="4">
    <location>
        <begin position="409"/>
        <end position="423"/>
    </location>
</feature>
<feature type="repeat" description="TPR" evidence="3">
    <location>
        <begin position="1434"/>
        <end position="1467"/>
    </location>
</feature>
<dbReference type="PROSITE" id="PS50005">
    <property type="entry name" value="TPR"/>
    <property type="match status" value="7"/>
</dbReference>
<evidence type="ECO:0000313" key="6">
    <source>
        <dbReference type="Proteomes" id="UP001557470"/>
    </source>
</evidence>
<dbReference type="InterPro" id="IPR019734">
    <property type="entry name" value="TPR_rpt"/>
</dbReference>
<gene>
    <name evidence="5" type="ORF">UPYG_G00220560</name>
</gene>
<reference evidence="5 6" key="1">
    <citation type="submission" date="2024-06" db="EMBL/GenBank/DDBJ databases">
        <authorList>
            <person name="Pan Q."/>
            <person name="Wen M."/>
            <person name="Jouanno E."/>
            <person name="Zahm M."/>
            <person name="Klopp C."/>
            <person name="Cabau C."/>
            <person name="Louis A."/>
            <person name="Berthelot C."/>
            <person name="Parey E."/>
            <person name="Roest Crollius H."/>
            <person name="Montfort J."/>
            <person name="Robinson-Rechavi M."/>
            <person name="Bouchez O."/>
            <person name="Lampietro C."/>
            <person name="Lopez Roques C."/>
            <person name="Donnadieu C."/>
            <person name="Postlethwait J."/>
            <person name="Bobe J."/>
            <person name="Verreycken H."/>
            <person name="Guiguen Y."/>
        </authorList>
    </citation>
    <scope>NUCLEOTIDE SEQUENCE [LARGE SCALE GENOMIC DNA]</scope>
    <source>
        <strain evidence="5">Up_M1</strain>
        <tissue evidence="5">Testis</tissue>
    </source>
</reference>
<feature type="compositionally biased region" description="Basic and acidic residues" evidence="4">
    <location>
        <begin position="376"/>
        <end position="397"/>
    </location>
</feature>
<accession>A0ABD0WBF8</accession>
<dbReference type="EMBL" id="JAGEUA010000007">
    <property type="protein sequence ID" value="KAL0968964.1"/>
    <property type="molecule type" value="Genomic_DNA"/>
</dbReference>
<dbReference type="SUPFAM" id="SSF48452">
    <property type="entry name" value="TPR-like"/>
    <property type="match status" value="3"/>
</dbReference>
<dbReference type="PANTHER" id="PTHR44858">
    <property type="entry name" value="TETRATRICOPEPTIDE REPEAT PROTEIN 6"/>
    <property type="match status" value="1"/>
</dbReference>
<keyword evidence="6" id="KW-1185">Reference proteome</keyword>
<protein>
    <recommendedName>
        <fullName evidence="7">Tetratricopeptide repeat protein 6</fullName>
    </recommendedName>
</protein>
<dbReference type="InterPro" id="IPR011990">
    <property type="entry name" value="TPR-like_helical_dom_sf"/>
</dbReference>
<feature type="compositionally biased region" description="Polar residues" evidence="4">
    <location>
        <begin position="194"/>
        <end position="210"/>
    </location>
</feature>
<evidence type="ECO:0000256" key="1">
    <source>
        <dbReference type="ARBA" id="ARBA00022737"/>
    </source>
</evidence>
<evidence type="ECO:0000256" key="2">
    <source>
        <dbReference type="ARBA" id="ARBA00022803"/>
    </source>
</evidence>
<evidence type="ECO:0008006" key="7">
    <source>
        <dbReference type="Google" id="ProtNLM"/>
    </source>
</evidence>
<feature type="repeat" description="TPR" evidence="3">
    <location>
        <begin position="1083"/>
        <end position="1116"/>
    </location>
</feature>
<evidence type="ECO:0000256" key="4">
    <source>
        <dbReference type="SAM" id="MobiDB-lite"/>
    </source>
</evidence>